<reference evidence="7 8" key="1">
    <citation type="journal article" date="2012" name="Science">
        <title>The Paleozoic origin of enzymatic lignin decomposition reconstructed from 31 fungal genomes.</title>
        <authorList>
            <person name="Floudas D."/>
            <person name="Binder M."/>
            <person name="Riley R."/>
            <person name="Barry K."/>
            <person name="Blanchette R.A."/>
            <person name="Henrissat B."/>
            <person name="Martinez A.T."/>
            <person name="Otillar R."/>
            <person name="Spatafora J.W."/>
            <person name="Yadav J.S."/>
            <person name="Aerts A."/>
            <person name="Benoit I."/>
            <person name="Boyd A."/>
            <person name="Carlson A."/>
            <person name="Copeland A."/>
            <person name="Coutinho P.M."/>
            <person name="de Vries R.P."/>
            <person name="Ferreira P."/>
            <person name="Findley K."/>
            <person name="Foster B."/>
            <person name="Gaskell J."/>
            <person name="Glotzer D."/>
            <person name="Gorecki P."/>
            <person name="Heitman J."/>
            <person name="Hesse C."/>
            <person name="Hori C."/>
            <person name="Igarashi K."/>
            <person name="Jurgens J.A."/>
            <person name="Kallen N."/>
            <person name="Kersten P."/>
            <person name="Kohler A."/>
            <person name="Kuees U."/>
            <person name="Kumar T.K.A."/>
            <person name="Kuo A."/>
            <person name="LaButti K."/>
            <person name="Larrondo L.F."/>
            <person name="Lindquist E."/>
            <person name="Ling A."/>
            <person name="Lombard V."/>
            <person name="Lucas S."/>
            <person name="Lundell T."/>
            <person name="Martin R."/>
            <person name="McLaughlin D.J."/>
            <person name="Morgenstern I."/>
            <person name="Morin E."/>
            <person name="Murat C."/>
            <person name="Nagy L.G."/>
            <person name="Nolan M."/>
            <person name="Ohm R.A."/>
            <person name="Patyshakuliyeva A."/>
            <person name="Rokas A."/>
            <person name="Ruiz-Duenas F.J."/>
            <person name="Sabat G."/>
            <person name="Salamov A."/>
            <person name="Samejima M."/>
            <person name="Schmutz J."/>
            <person name="Slot J.C."/>
            <person name="St John F."/>
            <person name="Stenlid J."/>
            <person name="Sun H."/>
            <person name="Sun S."/>
            <person name="Syed K."/>
            <person name="Tsang A."/>
            <person name="Wiebenga A."/>
            <person name="Young D."/>
            <person name="Pisabarro A."/>
            <person name="Eastwood D.C."/>
            <person name="Martin F."/>
            <person name="Cullen D."/>
            <person name="Grigoriev I.V."/>
            <person name="Hibbett D.S."/>
        </authorList>
    </citation>
    <scope>NUCLEOTIDE SEQUENCE [LARGE SCALE GENOMIC DNA]</scope>
    <source>
        <strain evidence="7 8">MD-104</strain>
    </source>
</reference>
<proteinExistence type="inferred from homology"/>
<dbReference type="EMBL" id="KB468053">
    <property type="protein sequence ID" value="PCH40107.1"/>
    <property type="molecule type" value="Genomic_DNA"/>
</dbReference>
<evidence type="ECO:0000256" key="3">
    <source>
        <dbReference type="ARBA" id="ARBA00047591"/>
    </source>
</evidence>
<dbReference type="InterPro" id="IPR002921">
    <property type="entry name" value="Fungal_lipase-type"/>
</dbReference>
<evidence type="ECO:0000256" key="1">
    <source>
        <dbReference type="ARBA" id="ARBA00023157"/>
    </source>
</evidence>
<dbReference type="InterPro" id="IPR029058">
    <property type="entry name" value="AB_hydrolase_fold"/>
</dbReference>
<evidence type="ECO:0000256" key="5">
    <source>
        <dbReference type="SAM" id="SignalP"/>
    </source>
</evidence>
<dbReference type="OMA" id="NEMINCT"/>
<comment type="catalytic activity">
    <reaction evidence="3">
        <text>a diacylglycerol + H2O = a monoacylglycerol + a fatty acid + H(+)</text>
        <dbReference type="Rhea" id="RHEA:32731"/>
        <dbReference type="ChEBI" id="CHEBI:15377"/>
        <dbReference type="ChEBI" id="CHEBI:15378"/>
        <dbReference type="ChEBI" id="CHEBI:17408"/>
        <dbReference type="ChEBI" id="CHEBI:18035"/>
        <dbReference type="ChEBI" id="CHEBI:28868"/>
    </reaction>
</comment>
<name>A0A2H3JVC1_WOLCO</name>
<dbReference type="OrthoDB" id="426718at2759"/>
<feature type="domain" description="Fungal lipase-type" evidence="6">
    <location>
        <begin position="112"/>
        <end position="253"/>
    </location>
</feature>
<dbReference type="PANTHER" id="PTHR45856:SF25">
    <property type="entry name" value="FUNGAL LIPASE-LIKE DOMAIN-CONTAINING PROTEIN"/>
    <property type="match status" value="1"/>
</dbReference>
<dbReference type="Pfam" id="PF01764">
    <property type="entry name" value="Lipase_3"/>
    <property type="match status" value="1"/>
</dbReference>
<keyword evidence="1" id="KW-1015">Disulfide bond</keyword>
<keyword evidence="5" id="KW-0732">Signal</keyword>
<gene>
    <name evidence="7" type="ORF">WOLCODRAFT_23846</name>
</gene>
<dbReference type="PANTHER" id="PTHR45856">
    <property type="entry name" value="ALPHA/BETA-HYDROLASES SUPERFAMILY PROTEIN"/>
    <property type="match status" value="1"/>
</dbReference>
<feature type="chain" id="PRO_5013601601" description="Fungal lipase-type domain-containing protein" evidence="5">
    <location>
        <begin position="22"/>
        <end position="320"/>
    </location>
</feature>
<protein>
    <recommendedName>
        <fullName evidence="6">Fungal lipase-type domain-containing protein</fullName>
    </recommendedName>
</protein>
<comment type="similarity">
    <text evidence="2">Belongs to the AB hydrolase superfamily. Lipase family. Class 3 subfamily.</text>
</comment>
<comment type="catalytic activity">
    <reaction evidence="4">
        <text>a monoacylglycerol + H2O = glycerol + a fatty acid + H(+)</text>
        <dbReference type="Rhea" id="RHEA:15245"/>
        <dbReference type="ChEBI" id="CHEBI:15377"/>
        <dbReference type="ChEBI" id="CHEBI:15378"/>
        <dbReference type="ChEBI" id="CHEBI:17408"/>
        <dbReference type="ChEBI" id="CHEBI:17754"/>
        <dbReference type="ChEBI" id="CHEBI:28868"/>
    </reaction>
</comment>
<dbReference type="Gene3D" id="3.40.50.1820">
    <property type="entry name" value="alpha/beta hydrolase"/>
    <property type="match status" value="1"/>
</dbReference>
<dbReference type="SUPFAM" id="SSF53474">
    <property type="entry name" value="alpha/beta-Hydrolases"/>
    <property type="match status" value="1"/>
</dbReference>
<evidence type="ECO:0000256" key="4">
    <source>
        <dbReference type="ARBA" id="ARBA00048461"/>
    </source>
</evidence>
<keyword evidence="8" id="KW-1185">Reference proteome</keyword>
<sequence>MLAQLSVVLVPFVWSFARVSAAPASSRVSRRSSPSFIDPSVVTTLTSDEISTFTPYTQFARAAYCVSSIITDWTCGQACDAIPGFEPTLTGGDGDAVQLYFVGYWPDENAVVVAHQGTDPTELLSDLTDVDIITENLNSTLFPGVSSDVWVHSGFADEQALTAEAILAETKSIISNKGADTVILVGHSLGAALAELDSIYMALNLPSDISIMGRTYGTPRVGNPSWADLVDATVSDFTRMNNEKDPIPIVPGRFLGFQHPETEVHIVSEADNDVVACPGNDDATDAQCTIQTVPNIADSDILDHLGPYPGDIYIGTIYCT</sequence>
<dbReference type="GO" id="GO:0006629">
    <property type="term" value="P:lipid metabolic process"/>
    <property type="evidence" value="ECO:0007669"/>
    <property type="project" value="InterPro"/>
</dbReference>
<dbReference type="CDD" id="cd00519">
    <property type="entry name" value="Lipase_3"/>
    <property type="match status" value="1"/>
</dbReference>
<evidence type="ECO:0000259" key="6">
    <source>
        <dbReference type="Pfam" id="PF01764"/>
    </source>
</evidence>
<dbReference type="Proteomes" id="UP000218811">
    <property type="component" value="Unassembled WGS sequence"/>
</dbReference>
<organism evidence="7 8">
    <name type="scientific">Wolfiporia cocos (strain MD-104)</name>
    <name type="common">Brown rot fungus</name>
    <dbReference type="NCBI Taxonomy" id="742152"/>
    <lineage>
        <taxon>Eukaryota</taxon>
        <taxon>Fungi</taxon>
        <taxon>Dikarya</taxon>
        <taxon>Basidiomycota</taxon>
        <taxon>Agaricomycotina</taxon>
        <taxon>Agaricomycetes</taxon>
        <taxon>Polyporales</taxon>
        <taxon>Phaeolaceae</taxon>
        <taxon>Wolfiporia</taxon>
    </lineage>
</organism>
<evidence type="ECO:0000256" key="2">
    <source>
        <dbReference type="ARBA" id="ARBA00043996"/>
    </source>
</evidence>
<evidence type="ECO:0000313" key="8">
    <source>
        <dbReference type="Proteomes" id="UP000218811"/>
    </source>
</evidence>
<evidence type="ECO:0000313" key="7">
    <source>
        <dbReference type="EMBL" id="PCH40107.1"/>
    </source>
</evidence>
<dbReference type="InterPro" id="IPR051218">
    <property type="entry name" value="Sec_MonoDiacylglyc_Lipase"/>
</dbReference>
<dbReference type="AlphaFoldDB" id="A0A2H3JVC1"/>
<accession>A0A2H3JVC1</accession>
<dbReference type="STRING" id="742152.A0A2H3JVC1"/>
<feature type="signal peptide" evidence="5">
    <location>
        <begin position="1"/>
        <end position="21"/>
    </location>
</feature>